<evidence type="ECO:0000313" key="2">
    <source>
        <dbReference type="Proteomes" id="UP000054516"/>
    </source>
</evidence>
<evidence type="ECO:0000313" key="1">
    <source>
        <dbReference type="EMBL" id="GAW25056.1"/>
    </source>
</evidence>
<protein>
    <submittedName>
        <fullName evidence="1">Uncharacterized protein</fullName>
    </submittedName>
</protein>
<accession>A0A1S8A4N9</accession>
<name>A0A1S8A4N9_ROSNE</name>
<proteinExistence type="predicted"/>
<organism evidence="1">
    <name type="scientific">Rosellinia necatrix</name>
    <name type="common">White root-rot fungus</name>
    <dbReference type="NCBI Taxonomy" id="77044"/>
    <lineage>
        <taxon>Eukaryota</taxon>
        <taxon>Fungi</taxon>
        <taxon>Dikarya</taxon>
        <taxon>Ascomycota</taxon>
        <taxon>Pezizomycotina</taxon>
        <taxon>Sordariomycetes</taxon>
        <taxon>Xylariomycetidae</taxon>
        <taxon>Xylariales</taxon>
        <taxon>Xylariaceae</taxon>
        <taxon>Rosellinia</taxon>
    </lineage>
</organism>
<gene>
    <name evidence="1" type="ORF">SAMD00023353_0102440</name>
</gene>
<reference evidence="1" key="1">
    <citation type="submission" date="2016-03" db="EMBL/GenBank/DDBJ databases">
        <title>Draft genome sequence of Rosellinia necatrix.</title>
        <authorList>
            <person name="Kanematsu S."/>
        </authorList>
    </citation>
    <scope>NUCLEOTIDE SEQUENCE [LARGE SCALE GENOMIC DNA]</scope>
    <source>
        <strain evidence="1">W97</strain>
    </source>
</reference>
<dbReference type="AlphaFoldDB" id="A0A1S8A4N9"/>
<dbReference type="Proteomes" id="UP000054516">
    <property type="component" value="Unassembled WGS sequence"/>
</dbReference>
<keyword evidence="2" id="KW-1185">Reference proteome</keyword>
<dbReference type="EMBL" id="DF977446">
    <property type="protein sequence ID" value="GAW25056.1"/>
    <property type="molecule type" value="Genomic_DNA"/>
</dbReference>
<sequence length="68" mass="7910">MLRLWSYSSVYRNEWENWPARRHAETSRKGPGACIESPGWPTSICEMATIREHGMSSLPARIHPSRFH</sequence>